<sequence length="176" mass="20313">MRKILLYLFFILFSINSLNAQNITRTSECSKDWVNRINRKTIDMQGALYEAIPGGNWVLISGKSPFLLIKEYKFLGARSESQAYYSHQKPISLFFDNAPSLGIIMIEGYSIEGAKITRFSKYVPSYEEKLDAWKEDNAVFINDRWVANTNANWRKFLVPQPEDVNWASGDYAGELY</sequence>
<evidence type="ECO:0000256" key="1">
    <source>
        <dbReference type="SAM" id="SignalP"/>
    </source>
</evidence>
<dbReference type="EMBL" id="SAXT01000003">
    <property type="protein sequence ID" value="TXJ12955.1"/>
    <property type="molecule type" value="Genomic_DNA"/>
</dbReference>
<accession>A0A5C8CJ77</accession>
<evidence type="ECO:0000313" key="3">
    <source>
        <dbReference type="Proteomes" id="UP000325116"/>
    </source>
</evidence>
<name>A0A5C8CJ77_9SPIR</name>
<proteinExistence type="predicted"/>
<dbReference type="Proteomes" id="UP000325116">
    <property type="component" value="Unassembled WGS sequence"/>
</dbReference>
<dbReference type="AlphaFoldDB" id="A0A5C8CJ77"/>
<organism evidence="2 3">
    <name type="scientific">Brachyspira aalborgi</name>
    <dbReference type="NCBI Taxonomy" id="29522"/>
    <lineage>
        <taxon>Bacteria</taxon>
        <taxon>Pseudomonadati</taxon>
        <taxon>Spirochaetota</taxon>
        <taxon>Spirochaetia</taxon>
        <taxon>Brachyspirales</taxon>
        <taxon>Brachyspiraceae</taxon>
        <taxon>Brachyspira</taxon>
    </lineage>
</organism>
<feature type="signal peptide" evidence="1">
    <location>
        <begin position="1"/>
        <end position="20"/>
    </location>
</feature>
<dbReference type="RefSeq" id="WP_147758144.1">
    <property type="nucleotide sequence ID" value="NZ_SAXT01000003.1"/>
</dbReference>
<protein>
    <submittedName>
        <fullName evidence="2">Uncharacterized protein</fullName>
    </submittedName>
</protein>
<evidence type="ECO:0000313" key="2">
    <source>
        <dbReference type="EMBL" id="TXJ12955.1"/>
    </source>
</evidence>
<comment type="caution">
    <text evidence="2">The sequence shown here is derived from an EMBL/GenBank/DDBJ whole genome shotgun (WGS) entry which is preliminary data.</text>
</comment>
<feature type="chain" id="PRO_5023115452" evidence="1">
    <location>
        <begin position="21"/>
        <end position="176"/>
    </location>
</feature>
<keyword evidence="1" id="KW-0732">Signal</keyword>
<gene>
    <name evidence="2" type="ORF">EPJ80_05000</name>
</gene>
<reference evidence="2 3" key="1">
    <citation type="journal article" date="1992" name="Lakartidningen">
        <title>[Penicillin V and not amoxicillin is the first choice preparation in acute otitis].</title>
        <authorList>
            <person name="Kamme C."/>
            <person name="Lundgren K."/>
            <person name="Prellner K."/>
        </authorList>
    </citation>
    <scope>NUCLEOTIDE SEQUENCE [LARGE SCALE GENOMIC DNA]</scope>
    <source>
        <strain evidence="2 3">W1</strain>
    </source>
</reference>